<dbReference type="EMBL" id="CAJNYD010003610">
    <property type="protein sequence ID" value="CAF3529269.1"/>
    <property type="molecule type" value="Genomic_DNA"/>
</dbReference>
<dbReference type="EMBL" id="CAJOBO010002118">
    <property type="protein sequence ID" value="CAF4432620.1"/>
    <property type="molecule type" value="Genomic_DNA"/>
</dbReference>
<sequence length="104" mass="12129">MSFGLGMIIYLIGSLSCVSNLEQFNVDRSLQLSRITESFKDDDWLTSIISYYLLKLIRFKFYLRTIQWKTTNESNTKELINQLKGSFQNAHSDSYQARLIIDCS</sequence>
<evidence type="ECO:0000313" key="4">
    <source>
        <dbReference type="Proteomes" id="UP000663833"/>
    </source>
</evidence>
<name>A0A818IUZ6_9BILA</name>
<feature type="chain" id="PRO_5035615158" evidence="1">
    <location>
        <begin position="18"/>
        <end position="104"/>
    </location>
</feature>
<dbReference type="AlphaFoldDB" id="A0A818IUZ6"/>
<comment type="caution">
    <text evidence="2">The sequence shown here is derived from an EMBL/GenBank/DDBJ whole genome shotgun (WGS) entry which is preliminary data.</text>
</comment>
<dbReference type="Proteomes" id="UP000663833">
    <property type="component" value="Unassembled WGS sequence"/>
</dbReference>
<reference evidence="2" key="1">
    <citation type="submission" date="2021-02" db="EMBL/GenBank/DDBJ databases">
        <authorList>
            <person name="Nowell W R."/>
        </authorList>
    </citation>
    <scope>NUCLEOTIDE SEQUENCE</scope>
</reference>
<gene>
    <name evidence="3" type="ORF">HFQ381_LOCUS22471</name>
    <name evidence="2" type="ORF">LUA448_LOCUS26880</name>
</gene>
<evidence type="ECO:0000313" key="2">
    <source>
        <dbReference type="EMBL" id="CAF3529269.1"/>
    </source>
</evidence>
<proteinExistence type="predicted"/>
<organism evidence="2 4">
    <name type="scientific">Rotaria socialis</name>
    <dbReference type="NCBI Taxonomy" id="392032"/>
    <lineage>
        <taxon>Eukaryota</taxon>
        <taxon>Metazoa</taxon>
        <taxon>Spiralia</taxon>
        <taxon>Gnathifera</taxon>
        <taxon>Rotifera</taxon>
        <taxon>Eurotatoria</taxon>
        <taxon>Bdelloidea</taxon>
        <taxon>Philodinida</taxon>
        <taxon>Philodinidae</taxon>
        <taxon>Rotaria</taxon>
    </lineage>
</organism>
<evidence type="ECO:0000313" key="3">
    <source>
        <dbReference type="EMBL" id="CAF4432620.1"/>
    </source>
</evidence>
<dbReference type="Proteomes" id="UP000663851">
    <property type="component" value="Unassembled WGS sequence"/>
</dbReference>
<keyword evidence="1" id="KW-0732">Signal</keyword>
<protein>
    <submittedName>
        <fullName evidence="2">Uncharacterized protein</fullName>
    </submittedName>
</protein>
<accession>A0A818IUZ6</accession>
<evidence type="ECO:0000256" key="1">
    <source>
        <dbReference type="SAM" id="SignalP"/>
    </source>
</evidence>
<feature type="signal peptide" evidence="1">
    <location>
        <begin position="1"/>
        <end position="17"/>
    </location>
</feature>